<name>A0A7W9SW21_ARMRO</name>
<dbReference type="RefSeq" id="WP_184203518.1">
    <property type="nucleotide sequence ID" value="NZ_JACHGW010000006.1"/>
</dbReference>
<keyword evidence="2" id="KW-0812">Transmembrane</keyword>
<evidence type="ECO:0000313" key="5">
    <source>
        <dbReference type="Proteomes" id="UP000520814"/>
    </source>
</evidence>
<dbReference type="InterPro" id="IPR007391">
    <property type="entry name" value="Vancomycin_resist_VanW"/>
</dbReference>
<feature type="domain" description="YoaR-like putative peptidoglycan binding" evidence="3">
    <location>
        <begin position="95"/>
        <end position="201"/>
    </location>
</feature>
<dbReference type="Pfam" id="PF04294">
    <property type="entry name" value="VanW"/>
    <property type="match status" value="1"/>
</dbReference>
<keyword evidence="2" id="KW-0472">Membrane</keyword>
<evidence type="ECO:0000256" key="2">
    <source>
        <dbReference type="SAM" id="Phobius"/>
    </source>
</evidence>
<dbReference type="Proteomes" id="UP000520814">
    <property type="component" value="Unassembled WGS sequence"/>
</dbReference>
<evidence type="ECO:0000313" key="4">
    <source>
        <dbReference type="EMBL" id="MBB6053425.1"/>
    </source>
</evidence>
<proteinExistence type="predicted"/>
<dbReference type="InterPro" id="IPR052913">
    <property type="entry name" value="Glycopeptide_resist_protein"/>
</dbReference>
<sequence>MTSVEPTPEPPRRSRGFIIGLTSTLIGLGLLGTGATVTYSRTLPDATRIAPGVKIGETPVGGLTREEAQEKTVAWAREQLAKAVVLTAPVSGKKWAITTGELGGRFELESALDAAWQVGKDDNFFERLYHGNKERGVTLYPEFKFDPAKLDAHLAKVAKAVHKTPKNARAKMEGTGGLVLAEREQKGIELDLAATKAALLKGGNAALADGETAEIVVKEEDPKVTAEDLGKMGTLLSAFTTDYGGSPSNRKANVALAAAKINGLLLGPGETFSYNNTVGPRETEFGWKMAHQYQDGLVVDGVGGGVCQVSTTLYNAVLLADLKVVSRSNHSMPVAYVRPGRDATVSYDSTDFKFQNNTDGPIFVGAKANGETLTFRIYGTKAPERKVLSIYTGERRFNASGGSSVTSYRKVQLPDGTTKTEVIDSSSYRAPATPSKPRR</sequence>
<accession>A0A7W9SW21</accession>
<evidence type="ECO:0000259" key="3">
    <source>
        <dbReference type="Pfam" id="PF12229"/>
    </source>
</evidence>
<gene>
    <name evidence="4" type="ORF">HNQ39_005259</name>
</gene>
<dbReference type="InterPro" id="IPR022029">
    <property type="entry name" value="YoaR-like_PG-bd"/>
</dbReference>
<organism evidence="4 5">
    <name type="scientific">Armatimonas rosea</name>
    <dbReference type="NCBI Taxonomy" id="685828"/>
    <lineage>
        <taxon>Bacteria</taxon>
        <taxon>Bacillati</taxon>
        <taxon>Armatimonadota</taxon>
        <taxon>Armatimonadia</taxon>
        <taxon>Armatimonadales</taxon>
        <taxon>Armatimonadaceae</taxon>
        <taxon>Armatimonas</taxon>
    </lineage>
</organism>
<feature type="compositionally biased region" description="Polar residues" evidence="1">
    <location>
        <begin position="413"/>
        <end position="428"/>
    </location>
</feature>
<protein>
    <submittedName>
        <fullName evidence="4">Vancomycin resistance protein YoaR</fullName>
    </submittedName>
</protein>
<dbReference type="EMBL" id="JACHGW010000006">
    <property type="protein sequence ID" value="MBB6053425.1"/>
    <property type="molecule type" value="Genomic_DNA"/>
</dbReference>
<keyword evidence="5" id="KW-1185">Reference proteome</keyword>
<dbReference type="AlphaFoldDB" id="A0A7W9SW21"/>
<dbReference type="PANTHER" id="PTHR35788:SF1">
    <property type="entry name" value="EXPORTED PROTEIN"/>
    <property type="match status" value="1"/>
</dbReference>
<keyword evidence="2" id="KW-1133">Transmembrane helix</keyword>
<reference evidence="4 5" key="1">
    <citation type="submission" date="2020-08" db="EMBL/GenBank/DDBJ databases">
        <title>Genomic Encyclopedia of Type Strains, Phase IV (KMG-IV): sequencing the most valuable type-strain genomes for metagenomic binning, comparative biology and taxonomic classification.</title>
        <authorList>
            <person name="Goeker M."/>
        </authorList>
    </citation>
    <scope>NUCLEOTIDE SEQUENCE [LARGE SCALE GENOMIC DNA]</scope>
    <source>
        <strain evidence="4 5">DSM 23562</strain>
    </source>
</reference>
<dbReference type="PANTHER" id="PTHR35788">
    <property type="entry name" value="EXPORTED PROTEIN-RELATED"/>
    <property type="match status" value="1"/>
</dbReference>
<evidence type="ECO:0000256" key="1">
    <source>
        <dbReference type="SAM" id="MobiDB-lite"/>
    </source>
</evidence>
<comment type="caution">
    <text evidence="4">The sequence shown here is derived from an EMBL/GenBank/DDBJ whole genome shotgun (WGS) entry which is preliminary data.</text>
</comment>
<dbReference type="Pfam" id="PF12229">
    <property type="entry name" value="PG_binding_4"/>
    <property type="match status" value="1"/>
</dbReference>
<feature type="transmembrane region" description="Helical" evidence="2">
    <location>
        <begin position="16"/>
        <end position="39"/>
    </location>
</feature>
<feature type="region of interest" description="Disordered" evidence="1">
    <location>
        <begin position="413"/>
        <end position="439"/>
    </location>
</feature>